<dbReference type="PROSITE" id="PS50893">
    <property type="entry name" value="ABC_TRANSPORTER_2"/>
    <property type="match status" value="1"/>
</dbReference>
<keyword evidence="3" id="KW-0547">Nucleotide-binding</keyword>
<dbReference type="GO" id="GO:0005524">
    <property type="term" value="F:ATP binding"/>
    <property type="evidence" value="ECO:0007669"/>
    <property type="project" value="UniProtKB-KW"/>
</dbReference>
<feature type="transmembrane region" description="Helical" evidence="8">
    <location>
        <begin position="142"/>
        <end position="159"/>
    </location>
</feature>
<evidence type="ECO:0000313" key="11">
    <source>
        <dbReference type="EMBL" id="TPG52816.1"/>
    </source>
</evidence>
<dbReference type="OrthoDB" id="9808328at2"/>
<dbReference type="GO" id="GO:0140359">
    <property type="term" value="F:ABC-type transporter activity"/>
    <property type="evidence" value="ECO:0007669"/>
    <property type="project" value="InterPro"/>
</dbReference>
<evidence type="ECO:0000256" key="6">
    <source>
        <dbReference type="ARBA" id="ARBA00023136"/>
    </source>
</evidence>
<evidence type="ECO:0000259" key="9">
    <source>
        <dbReference type="PROSITE" id="PS50893"/>
    </source>
</evidence>
<reference evidence="11 12" key="1">
    <citation type="journal article" date="2019" name="Environ. Microbiol.">
        <title>Species interactions and distinct microbial communities in high Arctic permafrost affected cryosols are associated with the CH4 and CO2 gas fluxes.</title>
        <authorList>
            <person name="Altshuler I."/>
            <person name="Hamel J."/>
            <person name="Turney S."/>
            <person name="Magnuson E."/>
            <person name="Levesque R."/>
            <person name="Greer C."/>
            <person name="Whyte L.G."/>
        </authorList>
    </citation>
    <scope>NUCLEOTIDE SEQUENCE [LARGE SCALE GENOMIC DNA]</scope>
    <source>
        <strain evidence="11 12">E6.1</strain>
    </source>
</reference>
<dbReference type="InterPro" id="IPR036640">
    <property type="entry name" value="ABC1_TM_sf"/>
</dbReference>
<feature type="domain" description="ABC transmembrane type-1" evidence="10">
    <location>
        <begin position="23"/>
        <end position="306"/>
    </location>
</feature>
<dbReference type="SUPFAM" id="SSF52540">
    <property type="entry name" value="P-loop containing nucleoside triphosphate hydrolases"/>
    <property type="match status" value="1"/>
</dbReference>
<feature type="transmembrane region" description="Helical" evidence="8">
    <location>
        <begin position="59"/>
        <end position="77"/>
    </location>
</feature>
<evidence type="ECO:0000256" key="2">
    <source>
        <dbReference type="ARBA" id="ARBA00022692"/>
    </source>
</evidence>
<keyword evidence="2 8" id="KW-0812">Transmembrane</keyword>
<dbReference type="InterPro" id="IPR003593">
    <property type="entry name" value="AAA+_ATPase"/>
</dbReference>
<keyword evidence="6 8" id="KW-0472">Membrane</keyword>
<dbReference type="InterPro" id="IPR039421">
    <property type="entry name" value="Type_1_exporter"/>
</dbReference>
<dbReference type="RefSeq" id="WP_140850738.1">
    <property type="nucleotide sequence ID" value="NZ_RCZC01000003.1"/>
</dbReference>
<dbReference type="GO" id="GO:0016887">
    <property type="term" value="F:ATP hydrolysis activity"/>
    <property type="evidence" value="ECO:0007669"/>
    <property type="project" value="InterPro"/>
</dbReference>
<evidence type="ECO:0000256" key="3">
    <source>
        <dbReference type="ARBA" id="ARBA00022741"/>
    </source>
</evidence>
<dbReference type="Pfam" id="PF00664">
    <property type="entry name" value="ABC_membrane"/>
    <property type="match status" value="1"/>
</dbReference>
<comment type="subcellular location">
    <subcellularLocation>
        <location evidence="1">Cell membrane</location>
        <topology evidence="1">Multi-pass membrane protein</topology>
    </subcellularLocation>
</comment>
<feature type="transmembrane region" description="Helical" evidence="8">
    <location>
        <begin position="249"/>
        <end position="267"/>
    </location>
</feature>
<name>A0A502FUN2_9SPHN</name>
<dbReference type="PROSITE" id="PS00211">
    <property type="entry name" value="ABC_TRANSPORTER_1"/>
    <property type="match status" value="1"/>
</dbReference>
<comment type="function">
    <text evidence="7">Part of an ABC transporter complex. Transmembrane domains (TMD) form a pore in the inner membrane and the ATP-binding domain (NBD) is responsible for energy generation.</text>
</comment>
<dbReference type="GO" id="GO:0005886">
    <property type="term" value="C:plasma membrane"/>
    <property type="evidence" value="ECO:0007669"/>
    <property type="project" value="UniProtKB-SubCell"/>
</dbReference>
<dbReference type="PANTHER" id="PTHR24221:SF632">
    <property type="entry name" value="ATP-DEPENDENT LIPID A-CORE FLIPPASE"/>
    <property type="match status" value="1"/>
</dbReference>
<keyword evidence="4 11" id="KW-0067">ATP-binding</keyword>
<evidence type="ECO:0000256" key="1">
    <source>
        <dbReference type="ARBA" id="ARBA00004651"/>
    </source>
</evidence>
<dbReference type="EMBL" id="RCZC01000003">
    <property type="protein sequence ID" value="TPG52816.1"/>
    <property type="molecule type" value="Genomic_DNA"/>
</dbReference>
<dbReference type="InterPro" id="IPR017871">
    <property type="entry name" value="ABC_transporter-like_CS"/>
</dbReference>
<comment type="caution">
    <text evidence="11">The sequence shown here is derived from an EMBL/GenBank/DDBJ whole genome shotgun (WGS) entry which is preliminary data.</text>
</comment>
<gene>
    <name evidence="11" type="ORF">EAH76_13190</name>
</gene>
<evidence type="ECO:0000256" key="5">
    <source>
        <dbReference type="ARBA" id="ARBA00022989"/>
    </source>
</evidence>
<evidence type="ECO:0000259" key="10">
    <source>
        <dbReference type="PROSITE" id="PS50929"/>
    </source>
</evidence>
<dbReference type="PROSITE" id="PS50929">
    <property type="entry name" value="ABC_TM1F"/>
    <property type="match status" value="1"/>
</dbReference>
<evidence type="ECO:0000313" key="12">
    <source>
        <dbReference type="Proteomes" id="UP000319931"/>
    </source>
</evidence>
<sequence length="625" mass="67497">MPFLHSPTRFLMHYVAARPWIFLALGLLVAAASISSIGIQYAMKLLIDAMTGGVRARGTVYASLAVFLGLVIVESLLQRASALTLGQATVSSGVGIRLDMVNYLTGHQMPFFQNQRAGSLGHRISGLAGIFGAIMHRLLREVTPPLIAFAGAMLIFVTIDAAMAAILGGVFLLVTIALILLGLRGHVHHTAFAQHAGRAGGELIDMIGNIWVVKAFAARDRELDRLEGFLDKEADAQRRGWFFVEQMRGLHDLALAVLVGGTLIWAIGRWSTGAISTGDVVIISTMTFRILNGSRDLAMAVIDTSQQFSYLRETLDIIGVPQTLSDAPDATRLRVGEGTVDVANVTFGYDPRDPIVHDLSLHVPAGQKLGIVGASGAGKSSLLQLIQRFHDPQIGHLAIDGQRIDHVTQESLRDAIAVVPQEVLLFHRSVMDNIRIARPDASDEDVHAAADAAGCDDFIRRLSHGYDTVVGERGANLSGGQRQRIGIARAFLKNARIVLLDEATSALDSESELEVQNGLDALVRNRTVIAVAHRLSTIVGFDRVIVVDKGRIIEDGPPQLLLRQKGGAFRQLWVMQVEGLDRGQSRSLDLAAAGGRLRDASMEHGRKLGGAMLTAWSNLAERERG</sequence>
<dbReference type="GO" id="GO:0034040">
    <property type="term" value="F:ATPase-coupled lipid transmembrane transporter activity"/>
    <property type="evidence" value="ECO:0007669"/>
    <property type="project" value="TreeGrafter"/>
</dbReference>
<keyword evidence="12" id="KW-1185">Reference proteome</keyword>
<dbReference type="Gene3D" id="1.20.1560.10">
    <property type="entry name" value="ABC transporter type 1, transmembrane domain"/>
    <property type="match status" value="1"/>
</dbReference>
<keyword evidence="5 8" id="KW-1133">Transmembrane helix</keyword>
<evidence type="ECO:0000256" key="4">
    <source>
        <dbReference type="ARBA" id="ARBA00022840"/>
    </source>
</evidence>
<dbReference type="InterPro" id="IPR027417">
    <property type="entry name" value="P-loop_NTPase"/>
</dbReference>
<protein>
    <submittedName>
        <fullName evidence="11">ABC transporter ATP-binding protein</fullName>
    </submittedName>
</protein>
<dbReference type="SMART" id="SM00382">
    <property type="entry name" value="AAA"/>
    <property type="match status" value="1"/>
</dbReference>
<dbReference type="Proteomes" id="UP000319931">
    <property type="component" value="Unassembled WGS sequence"/>
</dbReference>
<dbReference type="InterPro" id="IPR003439">
    <property type="entry name" value="ABC_transporter-like_ATP-bd"/>
</dbReference>
<dbReference type="AlphaFoldDB" id="A0A502FUN2"/>
<evidence type="ECO:0000256" key="7">
    <source>
        <dbReference type="ARBA" id="ARBA00024725"/>
    </source>
</evidence>
<proteinExistence type="predicted"/>
<dbReference type="Gene3D" id="3.40.50.300">
    <property type="entry name" value="P-loop containing nucleotide triphosphate hydrolases"/>
    <property type="match status" value="1"/>
</dbReference>
<feature type="domain" description="ABC transporter" evidence="9">
    <location>
        <begin position="340"/>
        <end position="574"/>
    </location>
</feature>
<accession>A0A502FUN2</accession>
<dbReference type="Pfam" id="PF00005">
    <property type="entry name" value="ABC_tran"/>
    <property type="match status" value="1"/>
</dbReference>
<dbReference type="FunFam" id="3.40.50.300:FF:000218">
    <property type="entry name" value="Multidrug ABC transporter ATP-binding protein"/>
    <property type="match status" value="1"/>
</dbReference>
<dbReference type="SUPFAM" id="SSF90123">
    <property type="entry name" value="ABC transporter transmembrane region"/>
    <property type="match status" value="1"/>
</dbReference>
<feature type="transmembrane region" description="Helical" evidence="8">
    <location>
        <begin position="20"/>
        <end position="39"/>
    </location>
</feature>
<feature type="transmembrane region" description="Helical" evidence="8">
    <location>
        <begin position="165"/>
        <end position="183"/>
    </location>
</feature>
<organism evidence="11 12">
    <name type="scientific">Sphingomonas glacialis</name>
    <dbReference type="NCBI Taxonomy" id="658225"/>
    <lineage>
        <taxon>Bacteria</taxon>
        <taxon>Pseudomonadati</taxon>
        <taxon>Pseudomonadota</taxon>
        <taxon>Alphaproteobacteria</taxon>
        <taxon>Sphingomonadales</taxon>
        <taxon>Sphingomonadaceae</taxon>
        <taxon>Sphingomonas</taxon>
    </lineage>
</organism>
<dbReference type="PANTHER" id="PTHR24221">
    <property type="entry name" value="ATP-BINDING CASSETTE SUB-FAMILY B"/>
    <property type="match status" value="1"/>
</dbReference>
<evidence type="ECO:0000256" key="8">
    <source>
        <dbReference type="SAM" id="Phobius"/>
    </source>
</evidence>
<dbReference type="InterPro" id="IPR011527">
    <property type="entry name" value="ABC1_TM_dom"/>
</dbReference>